<dbReference type="InterPro" id="IPR016605">
    <property type="entry name" value="Transptr_NO3_Nar2"/>
</dbReference>
<dbReference type="AlphaFoldDB" id="A0A8B8ZKK3"/>
<dbReference type="PIRSF" id="PIRSF012939">
    <property type="entry name" value="Transpt_NO3_Nar2"/>
    <property type="match status" value="1"/>
</dbReference>
<protein>
    <submittedName>
        <fullName evidence="3">High-affinity nitrate transporter-activating protein 2.1-like</fullName>
    </submittedName>
</protein>
<accession>A0A8B8ZKK3</accession>
<sequence>MRAYGADLLTYDEHVIACFLVLGAGEDKITVSWGLNRSLPAGADEAYKEVEVRLCYAPASQADRGWRKTDDDLSKDKTCQFGVAVRPYTTTNSTSFEYELSRELPTATYFIRAYVLDFDGKVVAYGQTTDDRKAADLFEVVEISGRSLSLDIAAGCFSTFSVLLLLLFFVADRRKKAKE</sequence>
<reference evidence="3" key="1">
    <citation type="submission" date="2025-08" db="UniProtKB">
        <authorList>
            <consortium name="RefSeq"/>
        </authorList>
    </citation>
    <scope>IDENTIFICATION</scope>
    <source>
        <tissue evidence="3">Young leaves</tissue>
    </source>
</reference>
<dbReference type="GO" id="GO:0015112">
    <property type="term" value="F:nitrate transmembrane transporter activity"/>
    <property type="evidence" value="ECO:0007669"/>
    <property type="project" value="TreeGrafter"/>
</dbReference>
<keyword evidence="1" id="KW-1133">Transmembrane helix</keyword>
<evidence type="ECO:0000313" key="2">
    <source>
        <dbReference type="Proteomes" id="UP000228380"/>
    </source>
</evidence>
<evidence type="ECO:0000256" key="1">
    <source>
        <dbReference type="SAM" id="Phobius"/>
    </source>
</evidence>
<keyword evidence="2" id="KW-1185">Reference proteome</keyword>
<dbReference type="OrthoDB" id="2015470at2759"/>
<dbReference type="PANTHER" id="PTHR34806:SF1">
    <property type="entry name" value="HIGH-AFFINITY NITRATE TRANSPORTER 3.1"/>
    <property type="match status" value="1"/>
</dbReference>
<dbReference type="GO" id="GO:0010167">
    <property type="term" value="P:response to nitrate"/>
    <property type="evidence" value="ECO:0007669"/>
    <property type="project" value="InterPro"/>
</dbReference>
<dbReference type="KEGG" id="pda:103713555"/>
<proteinExistence type="predicted"/>
<dbReference type="Proteomes" id="UP000228380">
    <property type="component" value="Unplaced"/>
</dbReference>
<keyword evidence="1" id="KW-0472">Membrane</keyword>
<dbReference type="Pfam" id="PF16974">
    <property type="entry name" value="NAR2"/>
    <property type="match status" value="1"/>
</dbReference>
<dbReference type="PANTHER" id="PTHR34806">
    <property type="entry name" value="HIGH-AFFINITY NITRATE TRANSPORTER 3.2"/>
    <property type="match status" value="1"/>
</dbReference>
<dbReference type="GeneID" id="103713555"/>
<gene>
    <name evidence="3" type="primary">LOC103713555</name>
</gene>
<evidence type="ECO:0000313" key="3">
    <source>
        <dbReference type="RefSeq" id="XP_038971998.1"/>
    </source>
</evidence>
<feature type="transmembrane region" description="Helical" evidence="1">
    <location>
        <begin position="152"/>
        <end position="171"/>
    </location>
</feature>
<name>A0A8B8ZKK3_PHODC</name>
<organism evidence="2 3">
    <name type="scientific">Phoenix dactylifera</name>
    <name type="common">Date palm</name>
    <dbReference type="NCBI Taxonomy" id="42345"/>
    <lineage>
        <taxon>Eukaryota</taxon>
        <taxon>Viridiplantae</taxon>
        <taxon>Streptophyta</taxon>
        <taxon>Embryophyta</taxon>
        <taxon>Tracheophyta</taxon>
        <taxon>Spermatophyta</taxon>
        <taxon>Magnoliopsida</taxon>
        <taxon>Liliopsida</taxon>
        <taxon>Arecaceae</taxon>
        <taxon>Coryphoideae</taxon>
        <taxon>Phoeniceae</taxon>
        <taxon>Phoenix</taxon>
    </lineage>
</organism>
<dbReference type="RefSeq" id="XP_038971998.1">
    <property type="nucleotide sequence ID" value="XM_039116070.1"/>
</dbReference>
<dbReference type="GO" id="GO:0005886">
    <property type="term" value="C:plasma membrane"/>
    <property type="evidence" value="ECO:0007669"/>
    <property type="project" value="TreeGrafter"/>
</dbReference>
<keyword evidence="1" id="KW-0812">Transmembrane</keyword>